<keyword evidence="4" id="KW-0479">Metal-binding</keyword>
<accession>A0A0A1XA99</accession>
<dbReference type="Pfam" id="PF00096">
    <property type="entry name" value="zf-C2H2"/>
    <property type="match status" value="1"/>
</dbReference>
<gene>
    <name evidence="15" type="primary">ci</name>
    <name evidence="15" type="ORF">g.42522</name>
</gene>
<dbReference type="FunFam" id="3.30.160.60:FF:000068">
    <property type="entry name" value="GLI family zinc finger 3"/>
    <property type="match status" value="1"/>
</dbReference>
<dbReference type="SMART" id="SM00355">
    <property type="entry name" value="ZnF_C2H2"/>
    <property type="match status" value="5"/>
</dbReference>
<evidence type="ECO:0000256" key="4">
    <source>
        <dbReference type="ARBA" id="ARBA00022723"/>
    </source>
</evidence>
<keyword evidence="8" id="KW-0805">Transcription regulation</keyword>
<feature type="domain" description="C2H2-type" evidence="14">
    <location>
        <begin position="498"/>
        <end position="525"/>
    </location>
</feature>
<dbReference type="FunFam" id="3.30.160.60:FF:000036">
    <property type="entry name" value="GLI family zinc finger 3"/>
    <property type="match status" value="1"/>
</dbReference>
<dbReference type="GO" id="GO:0000978">
    <property type="term" value="F:RNA polymerase II cis-regulatory region sequence-specific DNA binding"/>
    <property type="evidence" value="ECO:0007669"/>
    <property type="project" value="TreeGrafter"/>
</dbReference>
<evidence type="ECO:0000256" key="9">
    <source>
        <dbReference type="ARBA" id="ARBA00023125"/>
    </source>
</evidence>
<feature type="region of interest" description="Disordered" evidence="13">
    <location>
        <begin position="880"/>
        <end position="924"/>
    </location>
</feature>
<evidence type="ECO:0000256" key="6">
    <source>
        <dbReference type="ARBA" id="ARBA00022771"/>
    </source>
</evidence>
<evidence type="ECO:0000256" key="8">
    <source>
        <dbReference type="ARBA" id="ARBA00023015"/>
    </source>
</evidence>
<sequence length="1651" mass="179549">MDAYTLPTYFPLATYSDLQFLASRRVAAVAAAATVLPPPPPLPTTNSVNSKNINCTSGCNGQNSGGNECNAGESSNVQLSLDVTSMAASAHHHSLPHHNNHGAGPPPTAQPHDFHPAYRIPSYMEHLYSLQRTSPTASFHDPYTGCPSTFHLTGLTLNSGDYLGARAVSSLGELHPATAAAAAAAANSLTSTDFHFSVDGSRLNSSRAGSIRASISRKRALSSSPYSDSFDINSMIRFSPNSLATIMNGSRSSSTASGSYGHLSAGTISPVPHLQQLQAHLLRASAGLLHPMPSHQAAAASMFAMGHMHPLQSAAAAAAAVAATVANNGVGSTSNSDGIPPINRNNVSDIVNTTTPNSISNEHILNRKNHYEDVALINKSKPEQPTSTSSGVAQVEADSASSNALLRRQQRCKNIKSPLIPSSNNVQCNTTTTTTPHSDYECPIVDTTDIKDEPGDFIETNCHWRDCGIEFVTQEELVKHINNDHVQTNKKAFVCRWIECSRGEKPFKAQYMLVVHMRRHTGEKPHKCTFEGCCKAYSRLENLKTHLRSHTGEKPYTCEYPGCSKAFSNASDRAKHQNRTHSNEKPYICKAPGCTKRYTDPSSLRKHVKTVHGADFYASKKHKGSSNEDDNSGLDGHGITSSALGSNGLKSSLHRQFQSQNHPQIDSSPRSDDMHSGKTNSISSPSIKSESDANSPEHSPNGTDGNQLLVQTSQLRSTVNMRDNVKSASGSSYAADEFQLSSVTPLDEGWDYDEDLEVEELPYVLRAMVSIGGEVNAGNGSCGNISSGMGGGGGASGVLGGTLSRQRLRSRLQAKGINLGSVMLSNIPETRRNVGIGIGELNQRINNLKMEPTNSPMSPPSTDYMSKIGGSHTTELQTRLQQQQFLRRDSQNSNASTYYCSMQSRRSSQSSQVSSISTMRPTYNAGSLYDPISPGCSRRSSQLSNVTSSILGGCSSNYNGNNNSNTNSNSNISNTLSNDNGTAKNLMSSNSTCVADNTLCNSMMKLNGSNGNNNSLPPPPSSHLISSRLQRLHSTNYQHKNPPRDRGRNSIPNISFPHLIEENDISNSCSTMKSSQGHSRRRQSEPIRTENNRCSTPPQSYIPVVPFEMSIRSCATNGIEIEDGQDKLKATNCVGEQPIASSREHHPNERVNLDEVEEDELIENKLVLPDEMLIYLNQVADKPYPTQQQEPANQQPLQTKPKEIANPLNVDSTLKQTHALPLVESDVAKAACPLSSPKMFPNSPALSCMSQNQTAMCRMMSPSSGYCVATTGSAHPNPNYEMRSAQAQNPAFNYYRANSQLIEPQDMEYSSSYNNSANDTTNLAGPFHQHQQPQQQCEHHHLSINYFCMENLNNHARVLNSNLPQQYEHQQHAQFLQHQQQPQPQQENVAICVDSSMTSLPEAKADDIPKACTEQPTTLGTAPVINNLFYRVHDTDNPLQPMQQQVPETALPALSEPVNKLPVVEIQCGDISQSQMSPILETRQPNPSTKVIMPGNTTTQAAVTTTTMTMQSISANQTQAGPAVGHFVNNFPTTTTAITTVAATTTELRGNSRNTEQNVPYIPNGASITNGGMRLDTYQRTLEYVQNCQNWLETNNFATNSNQDKERTDYDQNAQQAVSSSTHPSNNMIINDMTTSLSSLLEENRYFQLLQ</sequence>
<feature type="domain" description="C2H2-type" evidence="14">
    <location>
        <begin position="587"/>
        <end position="612"/>
    </location>
</feature>
<dbReference type="FunFam" id="3.30.160.60:FF:000019">
    <property type="entry name" value="GLI family zinc finger 3"/>
    <property type="match status" value="1"/>
</dbReference>
<dbReference type="FunFam" id="3.30.160.60:FF:000048">
    <property type="entry name" value="GLI family zinc finger 3"/>
    <property type="match status" value="1"/>
</dbReference>
<dbReference type="FunFam" id="3.30.160.60:FF:000031">
    <property type="entry name" value="GLI family zinc finger 3"/>
    <property type="match status" value="1"/>
</dbReference>
<dbReference type="GO" id="GO:0140297">
    <property type="term" value="F:DNA-binding transcription factor binding"/>
    <property type="evidence" value="ECO:0007669"/>
    <property type="project" value="UniProtKB-ARBA"/>
</dbReference>
<feature type="compositionally biased region" description="Low complexity" evidence="13">
    <location>
        <begin position="961"/>
        <end position="980"/>
    </location>
</feature>
<feature type="region of interest" description="Disordered" evidence="13">
    <location>
        <begin position="381"/>
        <end position="400"/>
    </location>
</feature>
<organism evidence="15">
    <name type="scientific">Zeugodacus cucurbitae</name>
    <name type="common">Melon fruit fly</name>
    <name type="synonym">Bactrocera cucurbitae</name>
    <dbReference type="NCBI Taxonomy" id="28588"/>
    <lineage>
        <taxon>Eukaryota</taxon>
        <taxon>Metazoa</taxon>
        <taxon>Ecdysozoa</taxon>
        <taxon>Arthropoda</taxon>
        <taxon>Hexapoda</taxon>
        <taxon>Insecta</taxon>
        <taxon>Pterygota</taxon>
        <taxon>Neoptera</taxon>
        <taxon>Endopterygota</taxon>
        <taxon>Diptera</taxon>
        <taxon>Brachycera</taxon>
        <taxon>Muscomorpha</taxon>
        <taxon>Tephritoidea</taxon>
        <taxon>Tephritidae</taxon>
        <taxon>Zeugodacus</taxon>
        <taxon>Zeugodacus</taxon>
    </lineage>
</organism>
<feature type="compositionally biased region" description="Polar residues" evidence="13">
    <location>
        <begin position="383"/>
        <end position="392"/>
    </location>
</feature>
<feature type="compositionally biased region" description="Polar residues" evidence="13">
    <location>
        <begin position="891"/>
        <end position="900"/>
    </location>
</feature>
<evidence type="ECO:0000256" key="3">
    <source>
        <dbReference type="ARBA" id="ARBA00022716"/>
    </source>
</evidence>
<reference evidence="15" key="2">
    <citation type="journal article" date="2015" name="Gigascience">
        <title>Reconstructing a comprehensive transcriptome assembly of a white-pupal translocated strain of the pest fruit fly Bactrocera cucurbitae.</title>
        <authorList>
            <person name="Sim S.B."/>
            <person name="Calla B."/>
            <person name="Hall B."/>
            <person name="DeRego T."/>
            <person name="Geib S.M."/>
        </authorList>
    </citation>
    <scope>NUCLEOTIDE SEQUENCE</scope>
</reference>
<evidence type="ECO:0000259" key="14">
    <source>
        <dbReference type="PROSITE" id="PS50157"/>
    </source>
</evidence>
<feature type="compositionally biased region" description="Polar residues" evidence="13">
    <location>
        <begin position="1611"/>
        <end position="1629"/>
    </location>
</feature>
<keyword evidence="3" id="KW-0217">Developmental protein</keyword>
<dbReference type="GO" id="GO:0000122">
    <property type="term" value="P:negative regulation of transcription by RNA polymerase II"/>
    <property type="evidence" value="ECO:0007669"/>
    <property type="project" value="UniProtKB-ARBA"/>
</dbReference>
<keyword evidence="3" id="KW-0709">Segmentation polarity protein</keyword>
<feature type="region of interest" description="Disordered" evidence="13">
    <location>
        <begin position="961"/>
        <end position="983"/>
    </location>
</feature>
<feature type="region of interest" description="Disordered" evidence="13">
    <location>
        <begin position="88"/>
        <end position="116"/>
    </location>
</feature>
<keyword evidence="10" id="KW-0804">Transcription</keyword>
<feature type="compositionally biased region" description="Low complexity" evidence="13">
    <location>
        <begin position="1006"/>
        <end position="1015"/>
    </location>
</feature>
<dbReference type="InterPro" id="IPR013087">
    <property type="entry name" value="Znf_C2H2_type"/>
</dbReference>
<dbReference type="PANTHER" id="PTHR45718">
    <property type="entry name" value="TRANSCRIPTIONAL ACTIVATOR CUBITUS INTERRUPTUS"/>
    <property type="match status" value="1"/>
</dbReference>
<keyword evidence="11" id="KW-0539">Nucleus</keyword>
<dbReference type="OrthoDB" id="3214149at2759"/>
<dbReference type="CTD" id="12679"/>
<dbReference type="GO" id="GO:0007367">
    <property type="term" value="P:segment polarity determination"/>
    <property type="evidence" value="ECO:0007669"/>
    <property type="project" value="UniProtKB-KW"/>
</dbReference>
<dbReference type="InterPro" id="IPR056436">
    <property type="entry name" value="Znf-C2H2_ZIC1-5/GLI1-3-like"/>
</dbReference>
<feature type="region of interest" description="Disordered" evidence="13">
    <location>
        <begin position="1062"/>
        <end position="1099"/>
    </location>
</feature>
<dbReference type="GeneID" id="105220272"/>
<evidence type="ECO:0000256" key="12">
    <source>
        <dbReference type="PROSITE-ProRule" id="PRU00042"/>
    </source>
</evidence>
<evidence type="ECO:0000256" key="7">
    <source>
        <dbReference type="ARBA" id="ARBA00022833"/>
    </source>
</evidence>
<feature type="domain" description="C2H2-type" evidence="14">
    <location>
        <begin position="556"/>
        <end position="586"/>
    </location>
</feature>
<dbReference type="GO" id="GO:0005634">
    <property type="term" value="C:nucleus"/>
    <property type="evidence" value="ECO:0007669"/>
    <property type="project" value="UniProtKB-SubCell"/>
</dbReference>
<dbReference type="Pfam" id="PF23561">
    <property type="entry name" value="zf-C2H2_15"/>
    <property type="match status" value="1"/>
</dbReference>
<dbReference type="PROSITE" id="PS00028">
    <property type="entry name" value="ZINC_FINGER_C2H2_1"/>
    <property type="match status" value="4"/>
</dbReference>
<dbReference type="Gene3D" id="3.30.160.60">
    <property type="entry name" value="Classic Zinc Finger"/>
    <property type="match status" value="5"/>
</dbReference>
<protein>
    <submittedName>
        <fullName evidence="15">Transcriptional activator cubitus interruptus</fullName>
    </submittedName>
</protein>
<evidence type="ECO:0000256" key="11">
    <source>
        <dbReference type="ARBA" id="ARBA00023242"/>
    </source>
</evidence>
<feature type="region of interest" description="Disordered" evidence="13">
    <location>
        <begin position="619"/>
        <end position="707"/>
    </location>
</feature>
<dbReference type="GO" id="GO:0008270">
    <property type="term" value="F:zinc ion binding"/>
    <property type="evidence" value="ECO:0007669"/>
    <property type="project" value="UniProtKB-KW"/>
</dbReference>
<keyword evidence="7" id="KW-0862">Zinc</keyword>
<feature type="domain" description="C2H2-type" evidence="14">
    <location>
        <begin position="526"/>
        <end position="555"/>
    </location>
</feature>
<feature type="compositionally biased region" description="Low complexity" evidence="13">
    <location>
        <begin position="901"/>
        <end position="920"/>
    </location>
</feature>
<dbReference type="GO" id="GO:0000981">
    <property type="term" value="F:DNA-binding transcription factor activity, RNA polymerase II-specific"/>
    <property type="evidence" value="ECO:0007669"/>
    <property type="project" value="TreeGrafter"/>
</dbReference>
<comment type="subcellular location">
    <subcellularLocation>
        <location evidence="1">Nucleus</location>
    </subcellularLocation>
</comment>
<evidence type="ECO:0000256" key="1">
    <source>
        <dbReference type="ARBA" id="ARBA00004123"/>
    </source>
</evidence>
<feature type="compositionally biased region" description="Basic and acidic residues" evidence="13">
    <location>
        <begin position="1082"/>
        <end position="1091"/>
    </location>
</feature>
<evidence type="ECO:0000256" key="13">
    <source>
        <dbReference type="SAM" id="MobiDB-lite"/>
    </source>
</evidence>
<feature type="region of interest" description="Disordered" evidence="13">
    <location>
        <begin position="1601"/>
        <end position="1629"/>
    </location>
</feature>
<keyword evidence="9" id="KW-0238">DNA-binding</keyword>
<feature type="compositionally biased region" description="Polar residues" evidence="13">
    <location>
        <begin position="1065"/>
        <end position="1077"/>
    </location>
</feature>
<evidence type="ECO:0000256" key="10">
    <source>
        <dbReference type="ARBA" id="ARBA00023163"/>
    </source>
</evidence>
<comment type="similarity">
    <text evidence="2">Belongs to the GLI C2H2-type zinc-finger protein family.</text>
</comment>
<dbReference type="PROSITE" id="PS50157">
    <property type="entry name" value="ZINC_FINGER_C2H2_2"/>
    <property type="match status" value="4"/>
</dbReference>
<evidence type="ECO:0000256" key="5">
    <source>
        <dbReference type="ARBA" id="ARBA00022737"/>
    </source>
</evidence>
<name>A0A0A1XA99_ZEUCU</name>
<feature type="compositionally biased region" description="Polar residues" evidence="13">
    <location>
        <begin position="639"/>
        <end position="668"/>
    </location>
</feature>
<dbReference type="PANTHER" id="PTHR45718:SF4">
    <property type="entry name" value="TRANSCRIPTIONAL ACTIVATOR CUBITUS INTERRUPTUS"/>
    <property type="match status" value="1"/>
</dbReference>
<proteinExistence type="inferred from homology"/>
<dbReference type="InterPro" id="IPR036236">
    <property type="entry name" value="Znf_C2H2_sf"/>
</dbReference>
<evidence type="ECO:0000313" key="15">
    <source>
        <dbReference type="EMBL" id="JAD08224.1"/>
    </source>
</evidence>
<feature type="region of interest" description="Disordered" evidence="13">
    <location>
        <begin position="1005"/>
        <end position="1025"/>
    </location>
</feature>
<dbReference type="SUPFAM" id="SSF57667">
    <property type="entry name" value="beta-beta-alpha zinc fingers"/>
    <property type="match status" value="3"/>
</dbReference>
<keyword evidence="6 12" id="KW-0863">Zinc-finger</keyword>
<keyword evidence="5" id="KW-0677">Repeat</keyword>
<feature type="compositionally biased region" description="Basic residues" evidence="13">
    <location>
        <begin position="90"/>
        <end position="100"/>
    </location>
</feature>
<evidence type="ECO:0000256" key="2">
    <source>
        <dbReference type="ARBA" id="ARBA00010831"/>
    </source>
</evidence>
<dbReference type="InterPro" id="IPR043359">
    <property type="entry name" value="GLI-like"/>
</dbReference>
<dbReference type="EMBL" id="GBXI01006068">
    <property type="protein sequence ID" value="JAD08224.1"/>
    <property type="molecule type" value="Transcribed_RNA"/>
</dbReference>
<feature type="compositionally biased region" description="Polar residues" evidence="13">
    <location>
        <begin position="692"/>
        <end position="707"/>
    </location>
</feature>
<reference evidence="15" key="1">
    <citation type="submission" date="2014-11" db="EMBL/GenBank/DDBJ databases">
        <authorList>
            <person name="Geib S."/>
        </authorList>
    </citation>
    <scope>NUCLEOTIDE SEQUENCE</scope>
</reference>